<dbReference type="Gene3D" id="3.90.1140.10">
    <property type="entry name" value="Cyclic phosphodiesterase"/>
    <property type="match status" value="1"/>
</dbReference>
<keyword evidence="4" id="KW-0436">Ligase</keyword>
<dbReference type="EMBL" id="CP000628">
    <property type="protein sequence ID" value="ACM28105.1"/>
    <property type="molecule type" value="Genomic_DNA"/>
</dbReference>
<dbReference type="HOGENOM" id="CLU_081251_0_0_5"/>
<dbReference type="InterPro" id="IPR004175">
    <property type="entry name" value="RNA_CPDase"/>
</dbReference>
<dbReference type="AlphaFoldDB" id="B9JCJ4"/>
<dbReference type="PANTHER" id="PTHR35561">
    <property type="entry name" value="RNA 2',3'-CYCLIC PHOSPHODIESTERASE"/>
    <property type="match status" value="1"/>
</dbReference>
<dbReference type="Pfam" id="PF02834">
    <property type="entry name" value="LigT_PEase"/>
    <property type="match status" value="2"/>
</dbReference>
<dbReference type="STRING" id="311403.Arad_4383"/>
<proteinExistence type="inferred from homology"/>
<feature type="short sequence motif" description="HXTX 1" evidence="2">
    <location>
        <begin position="52"/>
        <end position="55"/>
    </location>
</feature>
<evidence type="ECO:0000313" key="4">
    <source>
        <dbReference type="EMBL" id="ACM28105.1"/>
    </source>
</evidence>
<keyword evidence="1 2" id="KW-0378">Hydrolase</keyword>
<comment type="function">
    <text evidence="2">Hydrolyzes RNA 2',3'-cyclic phosphodiester to an RNA 2'-phosphomonoester.</text>
</comment>
<sequence length="213" mass="23683">MIPCLYLQEIRGVLVMPRLFTALEIPRNAAMSLSLLRGGLPGARWIDVENYHITLRFIGDVDGRTADEIVDRLDRIDRPEFQLRLEGIGSFGSKKPHSVWAGVTQTPDMYALQGEIERICQRIGLPPDPRKFTPHVTLARLKSSRVDDVVHYLSGRGDFHTSPFTVGRFVLLSSRESVGGGPYLTEEVFPLHEARSAFPSVGSSALQPAKSMV</sequence>
<feature type="active site" description="Proton acceptor" evidence="2">
    <location>
        <position position="135"/>
    </location>
</feature>
<dbReference type="InterPro" id="IPR009097">
    <property type="entry name" value="Cyclic_Pdiesterase"/>
</dbReference>
<dbReference type="SUPFAM" id="SSF55144">
    <property type="entry name" value="LigT-like"/>
    <property type="match status" value="1"/>
</dbReference>
<comment type="catalytic activity">
    <reaction evidence="2">
        <text>a 3'-end 2',3'-cyclophospho-ribonucleotide-RNA + H2O = a 3'-end 2'-phospho-ribonucleotide-RNA + H(+)</text>
        <dbReference type="Rhea" id="RHEA:11828"/>
        <dbReference type="Rhea" id="RHEA-COMP:10464"/>
        <dbReference type="Rhea" id="RHEA-COMP:17353"/>
        <dbReference type="ChEBI" id="CHEBI:15377"/>
        <dbReference type="ChEBI" id="CHEBI:15378"/>
        <dbReference type="ChEBI" id="CHEBI:83064"/>
        <dbReference type="ChEBI" id="CHEBI:173113"/>
        <dbReference type="EC" id="3.1.4.58"/>
    </reaction>
</comment>
<evidence type="ECO:0000259" key="3">
    <source>
        <dbReference type="Pfam" id="PF02834"/>
    </source>
</evidence>
<comment type="similarity">
    <text evidence="2">Belongs to the 2H phosphoesterase superfamily. ThpR family.</text>
</comment>
<dbReference type="HAMAP" id="MF_01940">
    <property type="entry name" value="RNA_CPDase"/>
    <property type="match status" value="1"/>
</dbReference>
<evidence type="ECO:0000256" key="2">
    <source>
        <dbReference type="HAMAP-Rule" id="MF_01940"/>
    </source>
</evidence>
<dbReference type="EC" id="3.1.4.58" evidence="2"/>
<dbReference type="Proteomes" id="UP000001600">
    <property type="component" value="Chromosome 1"/>
</dbReference>
<dbReference type="eggNOG" id="COG1514">
    <property type="taxonomic scope" value="Bacteria"/>
</dbReference>
<organism evidence="4 5">
    <name type="scientific">Rhizobium rhizogenes (strain K84 / ATCC BAA-868)</name>
    <name type="common">Agrobacterium radiobacter</name>
    <dbReference type="NCBI Taxonomy" id="311403"/>
    <lineage>
        <taxon>Bacteria</taxon>
        <taxon>Pseudomonadati</taxon>
        <taxon>Pseudomonadota</taxon>
        <taxon>Alphaproteobacteria</taxon>
        <taxon>Hyphomicrobiales</taxon>
        <taxon>Rhizobiaceae</taxon>
        <taxon>Rhizobium/Agrobacterium group</taxon>
        <taxon>Rhizobium</taxon>
    </lineage>
</organism>
<protein>
    <recommendedName>
        <fullName evidence="2">RNA 2',3'-cyclic phosphodiesterase</fullName>
        <shortName evidence="2">RNA 2',3'-CPDase</shortName>
        <ecNumber evidence="2">3.1.4.58</ecNumber>
    </recommendedName>
</protein>
<evidence type="ECO:0000256" key="1">
    <source>
        <dbReference type="ARBA" id="ARBA00022801"/>
    </source>
</evidence>
<reference evidence="4 5" key="1">
    <citation type="journal article" date="2009" name="J. Bacteriol.">
        <title>Genome sequences of three Agrobacterium biovars help elucidate the evolution of multichromosome genomes in bacteria.</title>
        <authorList>
            <person name="Slater S.C."/>
            <person name="Goldman B.S."/>
            <person name="Goodner B."/>
            <person name="Setubal J.C."/>
            <person name="Farrand S.K."/>
            <person name="Nester E.W."/>
            <person name="Burr T.J."/>
            <person name="Banta L."/>
            <person name="Dickerman A.W."/>
            <person name="Paulsen I."/>
            <person name="Otten L."/>
            <person name="Suen G."/>
            <person name="Welch R."/>
            <person name="Almeida N.F."/>
            <person name="Arnold F."/>
            <person name="Burton O.T."/>
            <person name="Du Z."/>
            <person name="Ewing A."/>
            <person name="Godsy E."/>
            <person name="Heisel S."/>
            <person name="Houmiel K.L."/>
            <person name="Jhaveri J."/>
            <person name="Lu J."/>
            <person name="Miller N.M."/>
            <person name="Norton S."/>
            <person name="Chen Q."/>
            <person name="Phoolcharoen W."/>
            <person name="Ohlin V."/>
            <person name="Ondrusek D."/>
            <person name="Pride N."/>
            <person name="Stricklin S.L."/>
            <person name="Sun J."/>
            <person name="Wheeler C."/>
            <person name="Wilson L."/>
            <person name="Zhu H."/>
            <person name="Wood D.W."/>
        </authorList>
    </citation>
    <scope>NUCLEOTIDE SEQUENCE [LARGE SCALE GENOMIC DNA]</scope>
    <source>
        <strain evidence="5">K84 / ATCC BAA-868</strain>
    </source>
</reference>
<evidence type="ECO:0000313" key="5">
    <source>
        <dbReference type="Proteomes" id="UP000001600"/>
    </source>
</evidence>
<name>B9JCJ4_RHIR8</name>
<feature type="domain" description="Phosphoesterase HXTX" evidence="3">
    <location>
        <begin position="23"/>
        <end position="100"/>
    </location>
</feature>
<dbReference type="InterPro" id="IPR014051">
    <property type="entry name" value="Phosphoesterase_HXTX"/>
</dbReference>
<feature type="short sequence motif" description="HXTX 2" evidence="2">
    <location>
        <begin position="135"/>
        <end position="138"/>
    </location>
</feature>
<feature type="active site" description="Proton donor" evidence="2">
    <location>
        <position position="52"/>
    </location>
</feature>
<dbReference type="GO" id="GO:0004113">
    <property type="term" value="F:2',3'-cyclic-nucleotide 3'-phosphodiesterase activity"/>
    <property type="evidence" value="ECO:0007669"/>
    <property type="project" value="InterPro"/>
</dbReference>
<accession>B9JCJ4</accession>
<dbReference type="PANTHER" id="PTHR35561:SF1">
    <property type="entry name" value="RNA 2',3'-CYCLIC PHOSPHODIESTERASE"/>
    <property type="match status" value="1"/>
</dbReference>
<gene>
    <name evidence="4" type="ordered locus">Arad_4383</name>
</gene>
<dbReference type="GO" id="GO:0016874">
    <property type="term" value="F:ligase activity"/>
    <property type="evidence" value="ECO:0007669"/>
    <property type="project" value="UniProtKB-KW"/>
</dbReference>
<dbReference type="KEGG" id="ara:Arad_4383"/>
<feature type="domain" description="Phosphoesterase HXTX" evidence="3">
    <location>
        <begin position="108"/>
        <end position="181"/>
    </location>
</feature>
<dbReference type="GO" id="GO:0008664">
    <property type="term" value="F:RNA 2',3'-cyclic 3'-phosphodiesterase activity"/>
    <property type="evidence" value="ECO:0007669"/>
    <property type="project" value="UniProtKB-EC"/>
</dbReference>
<dbReference type="NCBIfam" id="TIGR02258">
    <property type="entry name" value="2_5_ligase"/>
    <property type="match status" value="1"/>
</dbReference>